<feature type="binding site" evidence="9">
    <location>
        <position position="267"/>
    </location>
    <ligand>
        <name>K(+)</name>
        <dbReference type="ChEBI" id="CHEBI:29103"/>
    </ligand>
</feature>
<sequence length="292" mass="30486">MAIYNLGSINIDYFYQVEHLPAPGETISAIEYMVNLGGKGLNTSVAAQRAGADVRHVGAVGRDDAVVRRMLAELGVDDTRVVGVEAQTGHAVVYVDAASENSIVIFGGANQAIDETNVRAGLDGAGPGDWLLLQNETNANELGLKIAREKGMKVALVAAPFETGALVDLIGQVDLVSMNRTETAQYEAALGQAVREVQGPAFLLTYGAEGSVFIDGESETRVAAFAVDAVDTTAAGDTFFGTFLAQHAAGAGIKEAMRFASAAAAVKVTRKGAAKAIPKAEEVRVFLRSVSE</sequence>
<proteinExistence type="inferred from homology"/>
<name>A0A2P8F983_9RHOB</name>
<dbReference type="Pfam" id="PF00294">
    <property type="entry name" value="PfkB"/>
    <property type="match status" value="1"/>
</dbReference>
<comment type="cofactor">
    <cofactor evidence="9">
        <name>Mg(2+)</name>
        <dbReference type="ChEBI" id="CHEBI:18420"/>
    </cofactor>
    <text evidence="9">Requires a divalent cation, most likely magnesium in vivo, as an electrophilic catalyst to aid phosphoryl group transfer. It is the chelate of the metal and the nucleotide that is the actual substrate.</text>
</comment>
<dbReference type="InterPro" id="IPR011611">
    <property type="entry name" value="PfkB_dom"/>
</dbReference>
<dbReference type="GO" id="GO:0005829">
    <property type="term" value="C:cytosol"/>
    <property type="evidence" value="ECO:0007669"/>
    <property type="project" value="TreeGrafter"/>
</dbReference>
<protein>
    <recommendedName>
        <fullName evidence="9">Ribokinase</fullName>
        <shortName evidence="9">RK</shortName>
        <ecNumber evidence="9">2.7.1.15</ecNumber>
    </recommendedName>
</protein>
<feature type="binding site" evidence="9">
    <location>
        <position position="136"/>
    </location>
    <ligand>
        <name>substrate</name>
    </ligand>
</feature>
<dbReference type="SUPFAM" id="SSF53613">
    <property type="entry name" value="Ribokinase-like"/>
    <property type="match status" value="1"/>
</dbReference>
<evidence type="ECO:0000256" key="6">
    <source>
        <dbReference type="ARBA" id="ARBA00022842"/>
    </source>
</evidence>
<dbReference type="InterPro" id="IPR011877">
    <property type="entry name" value="Ribokinase"/>
</dbReference>
<keyword evidence="6 9" id="KW-0460">Magnesium</keyword>
<feature type="binding site" evidence="9">
    <location>
        <position position="237"/>
    </location>
    <ligand>
        <name>substrate</name>
    </ligand>
</feature>
<evidence type="ECO:0000256" key="8">
    <source>
        <dbReference type="ARBA" id="ARBA00023277"/>
    </source>
</evidence>
<feature type="binding site" evidence="9">
    <location>
        <begin position="38"/>
        <end position="42"/>
    </location>
    <ligand>
        <name>substrate</name>
    </ligand>
</feature>
<keyword evidence="3 9" id="KW-0547">Nucleotide-binding</keyword>
<feature type="binding site" evidence="9">
    <location>
        <position position="272"/>
    </location>
    <ligand>
        <name>K(+)</name>
        <dbReference type="ChEBI" id="CHEBI:29103"/>
    </ligand>
</feature>
<feature type="binding site" evidence="9">
    <location>
        <begin position="236"/>
        <end position="237"/>
    </location>
    <ligand>
        <name>ATP</name>
        <dbReference type="ChEBI" id="CHEBI:30616"/>
    </ligand>
</feature>
<dbReference type="GO" id="GO:0005524">
    <property type="term" value="F:ATP binding"/>
    <property type="evidence" value="ECO:0007669"/>
    <property type="project" value="UniProtKB-UniRule"/>
</dbReference>
<feature type="binding site" evidence="9">
    <location>
        <begin position="205"/>
        <end position="210"/>
    </location>
    <ligand>
        <name>ATP</name>
        <dbReference type="ChEBI" id="CHEBI:30616"/>
    </ligand>
</feature>
<feature type="binding site" evidence="9">
    <location>
        <position position="270"/>
    </location>
    <ligand>
        <name>K(+)</name>
        <dbReference type="ChEBI" id="CHEBI:29103"/>
    </ligand>
</feature>
<evidence type="ECO:0000256" key="9">
    <source>
        <dbReference type="HAMAP-Rule" id="MF_01987"/>
    </source>
</evidence>
<evidence type="ECO:0000256" key="3">
    <source>
        <dbReference type="ARBA" id="ARBA00022741"/>
    </source>
</evidence>
<comment type="caution">
    <text evidence="11">The sequence shown here is derived from an EMBL/GenBank/DDBJ whole genome shotgun (WGS) entry which is preliminary data.</text>
</comment>
<keyword evidence="12" id="KW-1185">Reference proteome</keyword>
<dbReference type="AlphaFoldDB" id="A0A2P8F983"/>
<dbReference type="PRINTS" id="PR00990">
    <property type="entry name" value="RIBOKINASE"/>
</dbReference>
<comment type="similarity">
    <text evidence="9">Belongs to the carbohydrate kinase PfkB family. Ribokinase subfamily.</text>
</comment>
<dbReference type="Proteomes" id="UP000240418">
    <property type="component" value="Unassembled WGS sequence"/>
</dbReference>
<organism evidence="11 12">
    <name type="scientific">Shimia abyssi</name>
    <dbReference type="NCBI Taxonomy" id="1662395"/>
    <lineage>
        <taxon>Bacteria</taxon>
        <taxon>Pseudomonadati</taxon>
        <taxon>Pseudomonadota</taxon>
        <taxon>Alphaproteobacteria</taxon>
        <taxon>Rhodobacterales</taxon>
        <taxon>Roseobacteraceae</taxon>
    </lineage>
</organism>
<dbReference type="PANTHER" id="PTHR10584:SF166">
    <property type="entry name" value="RIBOKINASE"/>
    <property type="match status" value="1"/>
</dbReference>
<dbReference type="InterPro" id="IPR002139">
    <property type="entry name" value="Ribo/fructo_kinase"/>
</dbReference>
<evidence type="ECO:0000256" key="4">
    <source>
        <dbReference type="ARBA" id="ARBA00022777"/>
    </source>
</evidence>
<keyword evidence="8 9" id="KW-0119">Carbohydrate metabolism</keyword>
<keyword evidence="7 9" id="KW-0630">Potassium</keyword>
<feature type="binding site" evidence="9">
    <location>
        <position position="233"/>
    </location>
    <ligand>
        <name>K(+)</name>
        <dbReference type="ChEBI" id="CHEBI:29103"/>
    </ligand>
</feature>
<dbReference type="RefSeq" id="WP_106609284.1">
    <property type="nucleotide sequence ID" value="NZ_PYGJ01000011.1"/>
</dbReference>
<comment type="pathway">
    <text evidence="9">Carbohydrate metabolism; D-ribose degradation; D-ribose 5-phosphate from beta-D-ribopyranose: step 2/2.</text>
</comment>
<keyword evidence="5 9" id="KW-0067">ATP-binding</keyword>
<feature type="active site" description="Proton acceptor" evidence="9">
    <location>
        <position position="237"/>
    </location>
</feature>
<comment type="subunit">
    <text evidence="9">Homodimer.</text>
</comment>
<gene>
    <name evidence="9" type="primary">rbsK</name>
    <name evidence="11" type="ORF">CLV88_1112</name>
</gene>
<comment type="activity regulation">
    <text evidence="9">Activated by a monovalent cation that binds near, but not in, the active site. The most likely occupant of the site in vivo is potassium. Ion binding induces a conformational change that may alter substrate affinity.</text>
</comment>
<comment type="caution">
    <text evidence="9">Lacks conserved residue(s) required for the propagation of feature annotation.</text>
</comment>
<dbReference type="Gene3D" id="3.40.1190.20">
    <property type="match status" value="1"/>
</dbReference>
<dbReference type="PANTHER" id="PTHR10584">
    <property type="entry name" value="SUGAR KINASE"/>
    <property type="match status" value="1"/>
</dbReference>
<dbReference type="EC" id="2.7.1.15" evidence="9"/>
<comment type="subcellular location">
    <subcellularLocation>
        <location evidence="9">Cytoplasm</location>
    </subcellularLocation>
</comment>
<comment type="function">
    <text evidence="9">Catalyzes the phosphorylation of ribose at O-5 in a reaction requiring ATP and magnesium. The resulting D-ribose-5-phosphate can then be used either for sythesis of nucleotides, histidine, and tryptophan, or as a component of the pentose phosphate pathway.</text>
</comment>
<evidence type="ECO:0000313" key="11">
    <source>
        <dbReference type="EMBL" id="PSL18258.1"/>
    </source>
</evidence>
<feature type="binding site" evidence="9">
    <location>
        <begin position="10"/>
        <end position="12"/>
    </location>
    <ligand>
        <name>substrate</name>
    </ligand>
</feature>
<dbReference type="UniPathway" id="UPA00916">
    <property type="reaction ID" value="UER00889"/>
</dbReference>
<accession>A0A2P8F983</accession>
<evidence type="ECO:0000256" key="7">
    <source>
        <dbReference type="ARBA" id="ARBA00022958"/>
    </source>
</evidence>
<dbReference type="HAMAP" id="MF_01987">
    <property type="entry name" value="Ribokinase"/>
    <property type="match status" value="1"/>
</dbReference>
<feature type="binding site" evidence="9">
    <location>
        <position position="231"/>
    </location>
    <ligand>
        <name>K(+)</name>
        <dbReference type="ChEBI" id="CHEBI:29103"/>
    </ligand>
</feature>
<feature type="binding site" evidence="9">
    <location>
        <position position="179"/>
    </location>
    <ligand>
        <name>ATP</name>
        <dbReference type="ChEBI" id="CHEBI:30616"/>
    </ligand>
</feature>
<keyword evidence="2 9" id="KW-0479">Metal-binding</keyword>
<dbReference type="InterPro" id="IPR029056">
    <property type="entry name" value="Ribokinase-like"/>
</dbReference>
<comment type="catalytic activity">
    <reaction evidence="9">
        <text>D-ribose + ATP = D-ribose 5-phosphate + ADP + H(+)</text>
        <dbReference type="Rhea" id="RHEA:13697"/>
        <dbReference type="ChEBI" id="CHEBI:15378"/>
        <dbReference type="ChEBI" id="CHEBI:30616"/>
        <dbReference type="ChEBI" id="CHEBI:47013"/>
        <dbReference type="ChEBI" id="CHEBI:78346"/>
        <dbReference type="ChEBI" id="CHEBI:456216"/>
        <dbReference type="EC" id="2.7.1.15"/>
    </reaction>
</comment>
<keyword evidence="9" id="KW-0963">Cytoplasm</keyword>
<dbReference type="GO" id="GO:0046872">
    <property type="term" value="F:metal ion binding"/>
    <property type="evidence" value="ECO:0007669"/>
    <property type="project" value="UniProtKB-KW"/>
</dbReference>
<evidence type="ECO:0000256" key="2">
    <source>
        <dbReference type="ARBA" id="ARBA00022723"/>
    </source>
</evidence>
<dbReference type="OrthoDB" id="9775849at2"/>
<feature type="domain" description="Carbohydrate kinase PfkB" evidence="10">
    <location>
        <begin position="6"/>
        <end position="279"/>
    </location>
</feature>
<evidence type="ECO:0000256" key="1">
    <source>
        <dbReference type="ARBA" id="ARBA00022679"/>
    </source>
</evidence>
<dbReference type="CDD" id="cd01174">
    <property type="entry name" value="ribokinase"/>
    <property type="match status" value="1"/>
</dbReference>
<evidence type="ECO:0000256" key="5">
    <source>
        <dbReference type="ARBA" id="ARBA00022840"/>
    </source>
</evidence>
<dbReference type="GO" id="GO:0019303">
    <property type="term" value="P:D-ribose catabolic process"/>
    <property type="evidence" value="ECO:0007669"/>
    <property type="project" value="UniProtKB-UniRule"/>
</dbReference>
<dbReference type="GO" id="GO:0004747">
    <property type="term" value="F:ribokinase activity"/>
    <property type="evidence" value="ECO:0007669"/>
    <property type="project" value="UniProtKB-UniRule"/>
</dbReference>
<keyword evidence="4 9" id="KW-0418">Kinase</keyword>
<reference evidence="11 12" key="1">
    <citation type="submission" date="2018-03" db="EMBL/GenBank/DDBJ databases">
        <title>Genomic Encyclopedia of Archaeal and Bacterial Type Strains, Phase II (KMG-II): from individual species to whole genera.</title>
        <authorList>
            <person name="Goeker M."/>
        </authorList>
    </citation>
    <scope>NUCLEOTIDE SEQUENCE [LARGE SCALE GENOMIC DNA]</scope>
    <source>
        <strain evidence="11 12">DSM 100673</strain>
    </source>
</reference>
<keyword evidence="1 9" id="KW-0808">Transferase</keyword>
<dbReference type="EMBL" id="PYGJ01000011">
    <property type="protein sequence ID" value="PSL18258.1"/>
    <property type="molecule type" value="Genomic_DNA"/>
</dbReference>
<evidence type="ECO:0000259" key="10">
    <source>
        <dbReference type="Pfam" id="PF00294"/>
    </source>
</evidence>
<evidence type="ECO:0000313" key="12">
    <source>
        <dbReference type="Proteomes" id="UP000240418"/>
    </source>
</evidence>